<keyword evidence="2" id="KW-1185">Reference proteome</keyword>
<reference evidence="1" key="2">
    <citation type="submission" date="2015-11" db="EMBL/GenBank/DDBJ databases">
        <authorList>
            <person name="Zhang Y."/>
            <person name="Guo Z."/>
        </authorList>
    </citation>
    <scope>NUCLEOTIDE SEQUENCE</scope>
</reference>
<dbReference type="EMBL" id="LN902841">
    <property type="protein sequence ID" value="CUT98600.1"/>
    <property type="molecule type" value="Genomic_DNA"/>
</dbReference>
<proteinExistence type="predicted"/>
<accession>A0A0S4MIH2</accession>
<protein>
    <submittedName>
        <fullName evidence="1">Tetraspanin</fullName>
    </submittedName>
</protein>
<sequence length="73" mass="8044">MVGGLGSVVCLSAFICFKRLRKCGLMNEEDETFDLTFCCAERISRRSILCQGNPEIEESDGELSNQLIAPPSD</sequence>
<reference evidence="1" key="1">
    <citation type="journal article" date="2013" name="Nature">
        <title>The genomes of four tapeworm species reveal adaptations to parasitism.</title>
        <authorList>
            <person name="Tsai I.J."/>
            <person name="Zarowiecki M."/>
            <person name="Holroyd N."/>
            <person name="Garciarrubio A."/>
            <person name="Sanchez-Flores A."/>
            <person name="Brooks K.L."/>
            <person name="Tracey A."/>
            <person name="Bobes R.J."/>
            <person name="Fragoso G."/>
            <person name="Sciutto E."/>
            <person name="Aslett M."/>
            <person name="Beasley H."/>
            <person name="Bennett H.M."/>
            <person name="Cai J."/>
            <person name="Camicia F."/>
            <person name="Clark R."/>
            <person name="Cucher M."/>
            <person name="De Silva N."/>
            <person name="Day T.A."/>
            <person name="Deplazes P."/>
            <person name="Estrada K."/>
            <person name="Fernandez C."/>
            <person name="Holland P.W."/>
            <person name="Hou J."/>
            <person name="Hu S."/>
            <person name="Huckvale T."/>
            <person name="Hung S.S."/>
            <person name="Kamenetzky L."/>
            <person name="Keane J.A."/>
            <person name="Kiss F."/>
            <person name="Koziol U."/>
            <person name="Lambert O."/>
            <person name="Liu K."/>
            <person name="Luo X."/>
            <person name="Luo Y."/>
            <person name="Macchiaroli N."/>
            <person name="Nichol S."/>
            <person name="Paps J."/>
            <person name="Parkinson J."/>
            <person name="Pouchkina-Stantcheva N."/>
            <person name="Riddiford N."/>
            <person name="Rosenzvit M."/>
            <person name="Salinas G."/>
            <person name="Wasmuth J.D."/>
            <person name="Zamanian M."/>
            <person name="Zheng Y."/>
            <person name="Cai X."/>
            <person name="Soberon X."/>
            <person name="Olson P.D."/>
            <person name="Laclette J.P."/>
            <person name="Brehm K."/>
            <person name="Berriman M."/>
            <person name="Garciarrubio A."/>
            <person name="Bobes R.J."/>
            <person name="Fragoso G."/>
            <person name="Sanchez-Flores A."/>
            <person name="Estrada K."/>
            <person name="Cevallos M.A."/>
            <person name="Morett E."/>
            <person name="Gonzalez V."/>
            <person name="Portillo T."/>
            <person name="Ochoa-Leyva A."/>
            <person name="Jose M.V."/>
            <person name="Sciutto E."/>
            <person name="Landa A."/>
            <person name="Jimenez L."/>
            <person name="Valdes V."/>
            <person name="Carrero J.C."/>
            <person name="Larralde C."/>
            <person name="Morales-Montor J."/>
            <person name="Limon-Lason J."/>
            <person name="Soberon X."/>
            <person name="Laclette J.P."/>
        </authorList>
    </citation>
    <scope>NUCLEOTIDE SEQUENCE [LARGE SCALE GENOMIC DNA]</scope>
</reference>
<evidence type="ECO:0000313" key="2">
    <source>
        <dbReference type="Proteomes" id="UP000017246"/>
    </source>
</evidence>
<organism evidence="1 2">
    <name type="scientific">Echinococcus multilocularis</name>
    <name type="common">Fox tapeworm</name>
    <dbReference type="NCBI Taxonomy" id="6211"/>
    <lineage>
        <taxon>Eukaryota</taxon>
        <taxon>Metazoa</taxon>
        <taxon>Spiralia</taxon>
        <taxon>Lophotrochozoa</taxon>
        <taxon>Platyhelminthes</taxon>
        <taxon>Cestoda</taxon>
        <taxon>Eucestoda</taxon>
        <taxon>Cyclophyllidea</taxon>
        <taxon>Taeniidae</taxon>
        <taxon>Echinococcus</taxon>
    </lineage>
</organism>
<evidence type="ECO:0000313" key="1">
    <source>
        <dbReference type="EMBL" id="CUT98600.1"/>
    </source>
</evidence>
<dbReference type="AlphaFoldDB" id="A0A0S4MIH2"/>
<dbReference type="Proteomes" id="UP000017246">
    <property type="component" value="Unassembled WGS sequence"/>
</dbReference>
<name>A0A0S4MIH2_ECHMU</name>